<dbReference type="PROSITE" id="PS51257">
    <property type="entry name" value="PROKAR_LIPOPROTEIN"/>
    <property type="match status" value="1"/>
</dbReference>
<dbReference type="Pfam" id="PF03713">
    <property type="entry name" value="DUF305"/>
    <property type="match status" value="1"/>
</dbReference>
<evidence type="ECO:0000259" key="1">
    <source>
        <dbReference type="Pfam" id="PF03713"/>
    </source>
</evidence>
<dbReference type="Proteomes" id="UP000305848">
    <property type="component" value="Unassembled WGS sequence"/>
</dbReference>
<dbReference type="Gene3D" id="1.20.1260.10">
    <property type="match status" value="1"/>
</dbReference>
<evidence type="ECO:0000313" key="3">
    <source>
        <dbReference type="Proteomes" id="UP000305848"/>
    </source>
</evidence>
<protein>
    <submittedName>
        <fullName evidence="2">DUF305 domain-containing protein</fullName>
    </submittedName>
</protein>
<keyword evidence="3" id="KW-1185">Reference proteome</keyword>
<organism evidence="2 3">
    <name type="scientific">Ilyomonas limi</name>
    <dbReference type="NCBI Taxonomy" id="2575867"/>
    <lineage>
        <taxon>Bacteria</taxon>
        <taxon>Pseudomonadati</taxon>
        <taxon>Bacteroidota</taxon>
        <taxon>Chitinophagia</taxon>
        <taxon>Chitinophagales</taxon>
        <taxon>Chitinophagaceae</taxon>
        <taxon>Ilyomonas</taxon>
    </lineage>
</organism>
<dbReference type="AlphaFoldDB" id="A0A4U3KWS7"/>
<proteinExistence type="predicted"/>
<reference evidence="2 3" key="1">
    <citation type="submission" date="2019-05" db="EMBL/GenBank/DDBJ databases">
        <title>Panacibacter sp. strain 17mud1-8 Genome sequencing and assembly.</title>
        <authorList>
            <person name="Chhetri G."/>
        </authorList>
    </citation>
    <scope>NUCLEOTIDE SEQUENCE [LARGE SCALE GENOMIC DNA]</scope>
    <source>
        <strain evidence="2 3">17mud1-8</strain>
    </source>
</reference>
<sequence>MKNILLLSILISSFTILSCTKEDGKLNLQSHDENETMASLHDMMNDVDTISFSNGLELDFISVMKVLHHGGNMSGALFHENKNNELMQIAENRFLNLHVLLYDSIDLSSITVYNSDSAFKAELTENLEVMSKVADTQLITGDVDNDYATLMIPHLQLIIATCNSYLNYGTDSSIRTIAHEIIDLENTEILELSNWLIDNKR</sequence>
<dbReference type="InterPro" id="IPR012347">
    <property type="entry name" value="Ferritin-like"/>
</dbReference>
<name>A0A4U3KWS7_9BACT</name>
<comment type="caution">
    <text evidence="2">The sequence shown here is derived from an EMBL/GenBank/DDBJ whole genome shotgun (WGS) entry which is preliminary data.</text>
</comment>
<accession>A0A4U3KWS7</accession>
<dbReference type="OrthoDB" id="8603558at2"/>
<gene>
    <name evidence="2" type="ORF">FC093_17085</name>
</gene>
<feature type="domain" description="DUF305" evidence="1">
    <location>
        <begin position="136"/>
        <end position="196"/>
    </location>
</feature>
<evidence type="ECO:0000313" key="2">
    <source>
        <dbReference type="EMBL" id="TKK66299.1"/>
    </source>
</evidence>
<dbReference type="InterPro" id="IPR005183">
    <property type="entry name" value="DUF305_CopM-like"/>
</dbReference>
<dbReference type="EMBL" id="SZQL01000015">
    <property type="protein sequence ID" value="TKK66299.1"/>
    <property type="molecule type" value="Genomic_DNA"/>
</dbReference>
<dbReference type="RefSeq" id="WP_137263031.1">
    <property type="nucleotide sequence ID" value="NZ_SZQL01000015.1"/>
</dbReference>